<evidence type="ECO:0008006" key="4">
    <source>
        <dbReference type="Google" id="ProtNLM"/>
    </source>
</evidence>
<feature type="compositionally biased region" description="Low complexity" evidence="1">
    <location>
        <begin position="42"/>
        <end position="51"/>
    </location>
</feature>
<feature type="region of interest" description="Disordered" evidence="1">
    <location>
        <begin position="824"/>
        <end position="856"/>
    </location>
</feature>
<keyword evidence="3" id="KW-1185">Reference proteome</keyword>
<dbReference type="EMBL" id="CAJPIN010028878">
    <property type="protein sequence ID" value="CAG2063770.1"/>
    <property type="molecule type" value="Genomic_DNA"/>
</dbReference>
<name>A0ABN7P7F1_TIMPD</name>
<evidence type="ECO:0000256" key="1">
    <source>
        <dbReference type="SAM" id="MobiDB-lite"/>
    </source>
</evidence>
<feature type="compositionally biased region" description="Polar residues" evidence="1">
    <location>
        <begin position="841"/>
        <end position="852"/>
    </location>
</feature>
<feature type="compositionally biased region" description="Basic and acidic residues" evidence="1">
    <location>
        <begin position="28"/>
        <end position="39"/>
    </location>
</feature>
<sequence length="983" mass="107980">MHKITKGLKKKKKNKKHKKEEELFDAAELEKYRREHQEDSCAQQEGEAPGAEGEGAETENDEWKRFKALTAGVDNILKKTQGDLDRIKSTSYFQRKPPGGAKGGASSAGVSPGGEQGSAVKKAKRWIGFGEGSGGIDAVEPPEEESQPEAEKAKEQATASKNLGAESEPVEEEEEDDDEYQDEDIFDTSYVDVVASGELKLAYIPDSPTEDPEGDDPFDTSIAEQVIKAEELERLKKKKVVSLGSAVDVLTGRLDRSFGSPPPDAVKKRRANPRRPQDINLLGSFDEGGNSSDAGDQVEEVRVVRTVEKSLLDDDDTLELNNITNVITSPFDYPGLDLCAVKQPSTEYTAKVEDNLKTLVNEFDIISSSEVDSAQINNSVQDQVASNRDEDELEDEFSALATESAAKSRRESFDPENETKDLDDPFDTFTASAALGIEQNIVTTDLFGASSDNFHTETNSSFQLPLDVDTALDTSNTWDVFDESIVESVTLPKEPPLRPKPPRPTTSYIPSGPFANFVSSGVDQIELDPFDTSFAENILPGQVELRLIEKEILETKDLELNEARILSGSESDLDFNPREDSENILVQSTVSIHITDPTGEEQDEAGDPFDDTGLTSLRPIHRDLLGGSTTDLSKLGHDPIEPANTQDKEEQIFDDIDPFDTSVVDIIAAPGKAELKFLEKEFLGEEQETLKRSISDPNFNPRVEEDITLPHIVQAEHEISLQSRPDLLNIENTTGVHKVVAFDLPTPSDRPDLLVVGTEEGTHISKPLTPYYVNDSKVYLFETVNGVEIEDYVDPFDTSFAENLAPGKAELKLIESELVGEATGLKQSLSDPDFNPRVEESSFTDNQSSSKVETPGVLSSRRFSDFTGDPELKVLESEFIIGDSTDNSLKRSYTDPDFNPRDVGQVKEEPSSDLASEKPDLLNILSEGESNIKPLTPFIDRNPDFSSVNGDSTDIDPFDTSIATDLAPGKAELRVLESELIGK</sequence>
<protein>
    <recommendedName>
        <fullName evidence="4">Protein stoned-A</fullName>
    </recommendedName>
</protein>
<feature type="compositionally biased region" description="Basic and acidic residues" evidence="1">
    <location>
        <begin position="406"/>
        <end position="423"/>
    </location>
</feature>
<dbReference type="Proteomes" id="UP001153148">
    <property type="component" value="Unassembled WGS sequence"/>
</dbReference>
<feature type="compositionally biased region" description="Low complexity" evidence="1">
    <location>
        <begin position="96"/>
        <end position="110"/>
    </location>
</feature>
<gene>
    <name evidence="2" type="ORF">TPAB3V08_LOCUS10717</name>
</gene>
<feature type="region of interest" description="Disordered" evidence="1">
    <location>
        <begin position="891"/>
        <end position="916"/>
    </location>
</feature>
<feature type="compositionally biased region" description="Basic and acidic residues" evidence="1">
    <location>
        <begin position="76"/>
        <end position="88"/>
    </location>
</feature>
<feature type="region of interest" description="Disordered" evidence="1">
    <location>
        <begin position="1"/>
        <end position="184"/>
    </location>
</feature>
<feature type="compositionally biased region" description="Acidic residues" evidence="1">
    <location>
        <begin position="168"/>
        <end position="184"/>
    </location>
</feature>
<feature type="region of interest" description="Disordered" evidence="1">
    <location>
        <begin position="402"/>
        <end position="425"/>
    </location>
</feature>
<comment type="caution">
    <text evidence="2">The sequence shown here is derived from an EMBL/GenBank/DDBJ whole genome shotgun (WGS) entry which is preliminary data.</text>
</comment>
<organism evidence="2 3">
    <name type="scientific">Timema podura</name>
    <name type="common">Walking stick</name>
    <dbReference type="NCBI Taxonomy" id="61482"/>
    <lineage>
        <taxon>Eukaryota</taxon>
        <taxon>Metazoa</taxon>
        <taxon>Ecdysozoa</taxon>
        <taxon>Arthropoda</taxon>
        <taxon>Hexapoda</taxon>
        <taxon>Insecta</taxon>
        <taxon>Pterygota</taxon>
        <taxon>Neoptera</taxon>
        <taxon>Polyneoptera</taxon>
        <taxon>Phasmatodea</taxon>
        <taxon>Timematodea</taxon>
        <taxon>Timematoidea</taxon>
        <taxon>Timematidae</taxon>
        <taxon>Timema</taxon>
    </lineage>
</organism>
<accession>A0ABN7P7F1</accession>
<evidence type="ECO:0000313" key="3">
    <source>
        <dbReference type="Proteomes" id="UP001153148"/>
    </source>
</evidence>
<proteinExistence type="predicted"/>
<evidence type="ECO:0000313" key="2">
    <source>
        <dbReference type="EMBL" id="CAG2063770.1"/>
    </source>
</evidence>
<reference evidence="2" key="1">
    <citation type="submission" date="2021-03" db="EMBL/GenBank/DDBJ databases">
        <authorList>
            <person name="Tran Van P."/>
        </authorList>
    </citation>
    <scope>NUCLEOTIDE SEQUENCE</scope>
</reference>
<feature type="compositionally biased region" description="Basic residues" evidence="1">
    <location>
        <begin position="1"/>
        <end position="18"/>
    </location>
</feature>
<feature type="region of interest" description="Disordered" evidence="1">
    <location>
        <begin position="253"/>
        <end position="298"/>
    </location>
</feature>